<keyword evidence="2" id="KW-0325">Glycoprotein</keyword>
<accession>A0A182N6W1</accession>
<feature type="chain" id="PRO_5008129472" description="Leprecan-like alpha-helical domain-containing protein" evidence="4">
    <location>
        <begin position="32"/>
        <end position="483"/>
    </location>
</feature>
<feature type="domain" description="Leprecan-like alpha-helical" evidence="5">
    <location>
        <begin position="71"/>
        <end position="369"/>
    </location>
</feature>
<proteinExistence type="predicted"/>
<feature type="region of interest" description="Disordered" evidence="3">
    <location>
        <begin position="36"/>
        <end position="64"/>
    </location>
</feature>
<dbReference type="PANTHER" id="PTHR13986">
    <property type="entry name" value="PROTEIN LYSINE HYDROXYLATION COMPLEX COMPONENT"/>
    <property type="match status" value="1"/>
</dbReference>
<evidence type="ECO:0000256" key="2">
    <source>
        <dbReference type="ARBA" id="ARBA00023180"/>
    </source>
</evidence>
<dbReference type="PANTHER" id="PTHR13986:SF8">
    <property type="entry name" value="PROLYL 3-HYDROXYLASE 1-LIKE PROTEIN"/>
    <property type="match status" value="1"/>
</dbReference>
<evidence type="ECO:0000256" key="3">
    <source>
        <dbReference type="SAM" id="MobiDB-lite"/>
    </source>
</evidence>
<evidence type="ECO:0000259" key="5">
    <source>
        <dbReference type="Pfam" id="PF23557"/>
    </source>
</evidence>
<feature type="compositionally biased region" description="Basic and acidic residues" evidence="3">
    <location>
        <begin position="436"/>
        <end position="447"/>
    </location>
</feature>
<dbReference type="VEuPathDB" id="VectorBase:ADIR003384"/>
<dbReference type="GO" id="GO:0005518">
    <property type="term" value="F:collagen binding"/>
    <property type="evidence" value="ECO:0007669"/>
    <property type="project" value="TreeGrafter"/>
</dbReference>
<name>A0A182N6W1_9DIPT</name>
<dbReference type="InterPro" id="IPR052284">
    <property type="entry name" value="Collagen_mod_leprecan"/>
</dbReference>
<organism evidence="6 7">
    <name type="scientific">Anopheles dirus</name>
    <dbReference type="NCBI Taxonomy" id="7168"/>
    <lineage>
        <taxon>Eukaryota</taxon>
        <taxon>Metazoa</taxon>
        <taxon>Ecdysozoa</taxon>
        <taxon>Arthropoda</taxon>
        <taxon>Hexapoda</taxon>
        <taxon>Insecta</taxon>
        <taxon>Pterygota</taxon>
        <taxon>Neoptera</taxon>
        <taxon>Endopterygota</taxon>
        <taxon>Diptera</taxon>
        <taxon>Nematocera</taxon>
        <taxon>Culicoidea</taxon>
        <taxon>Culicidae</taxon>
        <taxon>Anophelinae</taxon>
        <taxon>Anopheles</taxon>
    </lineage>
</organism>
<sequence>MTMVARRLWRNRTRALVIAGCCLAFAASAVAQTDDVETTSAPAVRTGDDRGDQSAYAEDDTPEDGSSFIDQYEQGIQSYLSNEWEDCVYFLERALEGYRTYYESVANCRIECEYAARDVKHRGDFLHGSNVDNLQHYELILRRTLCLSKCARKYAIYRYLPFSEDFDGHYMDIFQELKAYPYLYSCYVKSNRITLAASAAYTYLVKHPEDTVMKKNFEQAIEMPGIDRDEINDLEEKKFVALLIGGIVDEQAKNWEHAIEQLEASIKQFIFDENQCRAFCEGEFDHGFLPDFITATGNHFTNALYCKRNCTGNMGMIRGKYYESLFPRHYQHLQSAYYQVKMYKESYRAGMSYLLFHTDDLEMPEALKTIEAEAKGSVTTDFFKPRREAVEYNDRMVYEKKLARFIKQEFDQLEAAGSEEEHEPVEQEYEEGSDPEDQRNDHESKSEAEDEDSTEEDTQSADDGSFNELYPKEPVGYGDRDEL</sequence>
<dbReference type="Pfam" id="PF23557">
    <property type="entry name" value="TPR_leprecan"/>
    <property type="match status" value="1"/>
</dbReference>
<keyword evidence="7" id="KW-1185">Reference proteome</keyword>
<dbReference type="Proteomes" id="UP000075884">
    <property type="component" value="Unassembled WGS sequence"/>
</dbReference>
<feature type="compositionally biased region" description="Acidic residues" evidence="3">
    <location>
        <begin position="448"/>
        <end position="460"/>
    </location>
</feature>
<dbReference type="EnsemblMetazoa" id="ADIR003384-RA">
    <property type="protein sequence ID" value="ADIR003384-PA"/>
    <property type="gene ID" value="ADIR003384"/>
</dbReference>
<reference evidence="6" key="2">
    <citation type="submission" date="2020-05" db="UniProtKB">
        <authorList>
            <consortium name="EnsemblMetazoa"/>
        </authorList>
    </citation>
    <scope>IDENTIFICATION</scope>
    <source>
        <strain evidence="6">WRAIR2</strain>
    </source>
</reference>
<dbReference type="GO" id="GO:0005783">
    <property type="term" value="C:endoplasmic reticulum"/>
    <property type="evidence" value="ECO:0007669"/>
    <property type="project" value="TreeGrafter"/>
</dbReference>
<feature type="signal peptide" evidence="4">
    <location>
        <begin position="1"/>
        <end position="31"/>
    </location>
</feature>
<dbReference type="InterPro" id="IPR056585">
    <property type="entry name" value="Leprecan_dom"/>
</dbReference>
<keyword evidence="1 4" id="KW-0732">Signal</keyword>
<evidence type="ECO:0000313" key="6">
    <source>
        <dbReference type="EnsemblMetazoa" id="ADIR003384-PA"/>
    </source>
</evidence>
<dbReference type="STRING" id="7168.A0A182N6W1"/>
<feature type="region of interest" description="Disordered" evidence="3">
    <location>
        <begin position="414"/>
        <end position="483"/>
    </location>
</feature>
<feature type="compositionally biased region" description="Acidic residues" evidence="3">
    <location>
        <begin position="417"/>
        <end position="435"/>
    </location>
</feature>
<reference evidence="7" key="1">
    <citation type="submission" date="2013-03" db="EMBL/GenBank/DDBJ databases">
        <title>The Genome Sequence of Anopheles dirus WRAIR2.</title>
        <authorList>
            <consortium name="The Broad Institute Genomics Platform"/>
            <person name="Neafsey D.E."/>
            <person name="Walton C."/>
            <person name="Walker B."/>
            <person name="Young S.K."/>
            <person name="Zeng Q."/>
            <person name="Gargeya S."/>
            <person name="Fitzgerald M."/>
            <person name="Haas B."/>
            <person name="Abouelleil A."/>
            <person name="Allen A.W."/>
            <person name="Alvarado L."/>
            <person name="Arachchi H.M."/>
            <person name="Berlin A.M."/>
            <person name="Chapman S.B."/>
            <person name="Gainer-Dewar J."/>
            <person name="Goldberg J."/>
            <person name="Griggs A."/>
            <person name="Gujja S."/>
            <person name="Hansen M."/>
            <person name="Howarth C."/>
            <person name="Imamovic A."/>
            <person name="Ireland A."/>
            <person name="Larimer J."/>
            <person name="McCowan C."/>
            <person name="Murphy C."/>
            <person name="Pearson M."/>
            <person name="Poon T.W."/>
            <person name="Priest M."/>
            <person name="Roberts A."/>
            <person name="Saif S."/>
            <person name="Shea T."/>
            <person name="Sisk P."/>
            <person name="Sykes S."/>
            <person name="Wortman J."/>
            <person name="Nusbaum C."/>
            <person name="Birren B."/>
        </authorList>
    </citation>
    <scope>NUCLEOTIDE SEQUENCE [LARGE SCALE GENOMIC DNA]</scope>
    <source>
        <strain evidence="7">WRAIR2</strain>
    </source>
</reference>
<evidence type="ECO:0000313" key="7">
    <source>
        <dbReference type="Proteomes" id="UP000075884"/>
    </source>
</evidence>
<dbReference type="AlphaFoldDB" id="A0A182N6W1"/>
<evidence type="ECO:0000256" key="4">
    <source>
        <dbReference type="SAM" id="SignalP"/>
    </source>
</evidence>
<dbReference type="GO" id="GO:0030199">
    <property type="term" value="P:collagen fibril organization"/>
    <property type="evidence" value="ECO:0007669"/>
    <property type="project" value="TreeGrafter"/>
</dbReference>
<protein>
    <recommendedName>
        <fullName evidence="5">Leprecan-like alpha-helical domain-containing protein</fullName>
    </recommendedName>
</protein>
<evidence type="ECO:0000256" key="1">
    <source>
        <dbReference type="ARBA" id="ARBA00022729"/>
    </source>
</evidence>